<feature type="domain" description="Sulfatase N-terminal" evidence="5">
    <location>
        <begin position="26"/>
        <end position="374"/>
    </location>
</feature>
<comment type="caution">
    <text evidence="6">The sequence shown here is derived from an EMBL/GenBank/DDBJ whole genome shotgun (WGS) entry which is preliminary data.</text>
</comment>
<dbReference type="InterPro" id="IPR000917">
    <property type="entry name" value="Sulfatase_N"/>
</dbReference>
<evidence type="ECO:0000256" key="3">
    <source>
        <dbReference type="ARBA" id="ARBA00022801"/>
    </source>
</evidence>
<dbReference type="InterPro" id="IPR050738">
    <property type="entry name" value="Sulfatase"/>
</dbReference>
<evidence type="ECO:0000259" key="5">
    <source>
        <dbReference type="Pfam" id="PF00884"/>
    </source>
</evidence>
<keyword evidence="4" id="KW-0106">Calcium</keyword>
<dbReference type="SUPFAM" id="SSF53649">
    <property type="entry name" value="Alkaline phosphatase-like"/>
    <property type="match status" value="1"/>
</dbReference>
<evidence type="ECO:0000256" key="1">
    <source>
        <dbReference type="ARBA" id="ARBA00008779"/>
    </source>
</evidence>
<dbReference type="PROSITE" id="PS00523">
    <property type="entry name" value="SULFATASE_1"/>
    <property type="match status" value="1"/>
</dbReference>
<dbReference type="InterPro" id="IPR024607">
    <property type="entry name" value="Sulfatase_CS"/>
</dbReference>
<dbReference type="InterPro" id="IPR017850">
    <property type="entry name" value="Alkaline_phosphatase_core_sf"/>
</dbReference>
<protein>
    <submittedName>
        <fullName evidence="6">Sulfatase-like hydrolase/transferase</fullName>
    </submittedName>
</protein>
<dbReference type="Pfam" id="PF00884">
    <property type="entry name" value="Sulfatase"/>
    <property type="match status" value="1"/>
</dbReference>
<keyword evidence="3" id="KW-0378">Hydrolase</keyword>
<dbReference type="Gene3D" id="3.40.720.10">
    <property type="entry name" value="Alkaline Phosphatase, subunit A"/>
    <property type="match status" value="1"/>
</dbReference>
<comment type="similarity">
    <text evidence="1">Belongs to the sulfatase family.</text>
</comment>
<dbReference type="RefSeq" id="WP_190309663.1">
    <property type="nucleotide sequence ID" value="NZ_JACNYK010000003.1"/>
</dbReference>
<evidence type="ECO:0000256" key="2">
    <source>
        <dbReference type="ARBA" id="ARBA00022723"/>
    </source>
</evidence>
<dbReference type="Gene3D" id="3.30.1120.10">
    <property type="match status" value="1"/>
</dbReference>
<evidence type="ECO:0000313" key="6">
    <source>
        <dbReference type="EMBL" id="MBD1426513.1"/>
    </source>
</evidence>
<dbReference type="PANTHER" id="PTHR42693">
    <property type="entry name" value="ARYLSULFATASE FAMILY MEMBER"/>
    <property type="match status" value="1"/>
</dbReference>
<keyword evidence="7" id="KW-1185">Reference proteome</keyword>
<reference evidence="6 7" key="1">
    <citation type="submission" date="2020-08" db="EMBL/GenBank/DDBJ databases">
        <title>Sphingobacterium sp. DN00404 isolated from aquaculture water.</title>
        <authorList>
            <person name="Zhang M."/>
        </authorList>
    </citation>
    <scope>NUCLEOTIDE SEQUENCE [LARGE SCALE GENOMIC DNA]</scope>
    <source>
        <strain evidence="6 7">KCTC 32294</strain>
    </source>
</reference>
<dbReference type="PANTHER" id="PTHR42693:SF33">
    <property type="entry name" value="ARYLSULFATASE"/>
    <property type="match status" value="1"/>
</dbReference>
<sequence>MKIDIMTFCFVFFLMARLSFGQEQKPNIIFIVTDDQGYADLSAYAHASQDCSTPNMDRIADRGVLFTQGYASAPVCSPSRAGLLTGKYQQRWDPDMYWSPGLPKNVKTLAEYLKKEGYMTAKIGKSDFGKNYHDATARDFPTHHGYDYFVGFSAHAHDYFLLDEEIEKATPDPYGYSESLGRLFRNERKESFENTYTTELFTDEAISFIAQNKEKPFFLDLSYNAVHHLIHEVPQTYLDKWGVKKIDNYTPAYGNYANYYWDYTQVGKISDEDMRKYYLANLNCLDDNIGRLLDSLQTLGLMENTLIVFISDNGGEPLSGANNLPLSGSKYTMYEGGIRVPMILSWPAKLPEGRVYNHRVSALDIVPTCLQAIGTEFPDTRFDGYSLLDAVRNEMPSVTSRKSLFFKFEKHYAIIDGEWKLVFTEDYNPEDRPITSQIQLGNSNNQLGLYHLTRDPGERKNLVTEEPERVEVLLTRFKSWMDDMRKEHENYTF</sequence>
<proteinExistence type="inferred from homology"/>
<dbReference type="EMBL" id="JACNYK010000003">
    <property type="protein sequence ID" value="MBD1426513.1"/>
    <property type="molecule type" value="Genomic_DNA"/>
</dbReference>
<gene>
    <name evidence="6" type="ORF">H8B17_13045</name>
</gene>
<organism evidence="6 7">
    <name type="scientific">Sphingobacterium arenae</name>
    <dbReference type="NCBI Taxonomy" id="1280598"/>
    <lineage>
        <taxon>Bacteria</taxon>
        <taxon>Pseudomonadati</taxon>
        <taxon>Bacteroidota</taxon>
        <taxon>Sphingobacteriia</taxon>
        <taxon>Sphingobacteriales</taxon>
        <taxon>Sphingobacteriaceae</taxon>
        <taxon>Sphingobacterium</taxon>
    </lineage>
</organism>
<accession>A0ABR7Y5B6</accession>
<evidence type="ECO:0000256" key="4">
    <source>
        <dbReference type="ARBA" id="ARBA00022837"/>
    </source>
</evidence>
<dbReference type="Proteomes" id="UP000606494">
    <property type="component" value="Unassembled WGS sequence"/>
</dbReference>
<keyword evidence="2" id="KW-0479">Metal-binding</keyword>
<evidence type="ECO:0000313" key="7">
    <source>
        <dbReference type="Proteomes" id="UP000606494"/>
    </source>
</evidence>
<name>A0ABR7Y5B6_9SPHI</name>